<evidence type="ECO:0000313" key="1">
    <source>
        <dbReference type="EMBL" id="MFC1852844.1"/>
    </source>
</evidence>
<protein>
    <submittedName>
        <fullName evidence="1">Uncharacterized protein</fullName>
    </submittedName>
</protein>
<keyword evidence="2" id="KW-1185">Reference proteome</keyword>
<comment type="caution">
    <text evidence="1">The sequence shown here is derived from an EMBL/GenBank/DDBJ whole genome shotgun (WGS) entry which is preliminary data.</text>
</comment>
<gene>
    <name evidence="1" type="ORF">ACFL27_21815</name>
</gene>
<sequence>MKNSKFVFISLIILIVLIFAAFIPSTYAEDIERLEMQSKLGFNPDVLITAVAEIIAKRMELELMSYAVNDKARKVCKDSNFKMLLPNFCVICQTNSYSTGINKVIIRAIKEDLTELPLNFQKLLEERLGMVISAFVLECLKEPPQVKNQAFDSQKFIKQFIEHFSKNQDFEELKNEIIEELKEKFPETESDKFDTIRTRITNLKNLKITGIQEIKSLFGEINSFKAMIISKDAESEIDNFLQDCEILFLFIQCLDDMLKNRDNTASVAALMKKLPQEHAQSISIHIIGISKETTISAHGRTEILQSFVNEYTTVSSLDHPTAGNIIPVLFKFLDVIESNLDEAQKSKNIIPSLRTAVKIYSSLLKKDFAGIVLNFQKLVGNFSIKFNEDIMRALILGVELSSAGTAEEMKASINTIIAPLGAYKIKQNSNLMSLTAYPGLALGHDSFQGSINEKNDDIEVDVISLIAPIGFEYSWHRYGFGVFVSLIDFGSLLTINLTKKEVETYEGYVEVKHTENVTLQDIFIPGIYLKKSFGDSPFILLGGVSYQNNLVYDEQDQTHDVAILRFTVSFSVDVTLFPFN</sequence>
<dbReference type="Proteomes" id="UP001594351">
    <property type="component" value="Unassembled WGS sequence"/>
</dbReference>
<evidence type="ECO:0000313" key="2">
    <source>
        <dbReference type="Proteomes" id="UP001594351"/>
    </source>
</evidence>
<name>A0ABV6Z321_UNCC1</name>
<dbReference type="EMBL" id="JBHPBY010000376">
    <property type="protein sequence ID" value="MFC1852844.1"/>
    <property type="molecule type" value="Genomic_DNA"/>
</dbReference>
<proteinExistence type="predicted"/>
<accession>A0ABV6Z321</accession>
<reference evidence="1 2" key="1">
    <citation type="submission" date="2024-09" db="EMBL/GenBank/DDBJ databases">
        <title>Laminarin stimulates single cell rates of sulfate reduction while oxygen inhibits transcriptomic activity in coastal marine sediment.</title>
        <authorList>
            <person name="Lindsay M."/>
            <person name="Orcutt B."/>
            <person name="Emerson D."/>
            <person name="Stepanauskas R."/>
            <person name="D'Angelo T."/>
        </authorList>
    </citation>
    <scope>NUCLEOTIDE SEQUENCE [LARGE SCALE GENOMIC DNA]</scope>
    <source>
        <strain evidence="1">SAG AM-311-K15</strain>
    </source>
</reference>
<organism evidence="1 2">
    <name type="scientific">candidate division CSSED10-310 bacterium</name>
    <dbReference type="NCBI Taxonomy" id="2855610"/>
    <lineage>
        <taxon>Bacteria</taxon>
        <taxon>Bacteria division CSSED10-310</taxon>
    </lineage>
</organism>